<dbReference type="CDD" id="cd06257">
    <property type="entry name" value="DnaJ"/>
    <property type="match status" value="1"/>
</dbReference>
<keyword evidence="1" id="KW-1133">Transmembrane helix</keyword>
<evidence type="ECO:0000256" key="1">
    <source>
        <dbReference type="SAM" id="Phobius"/>
    </source>
</evidence>
<name>A0A9W7L761_9STRA</name>
<evidence type="ECO:0000259" key="2">
    <source>
        <dbReference type="PROSITE" id="PS50076"/>
    </source>
</evidence>
<keyword evidence="4" id="KW-1185">Reference proteome</keyword>
<dbReference type="PROSITE" id="PS50076">
    <property type="entry name" value="DNAJ_2"/>
    <property type="match status" value="1"/>
</dbReference>
<evidence type="ECO:0000313" key="3">
    <source>
        <dbReference type="EMBL" id="GMI37623.1"/>
    </source>
</evidence>
<dbReference type="SUPFAM" id="SSF46565">
    <property type="entry name" value="Chaperone J-domain"/>
    <property type="match status" value="1"/>
</dbReference>
<dbReference type="Proteomes" id="UP001165065">
    <property type="component" value="Unassembled WGS sequence"/>
</dbReference>
<proteinExistence type="predicted"/>
<keyword evidence="1" id="KW-0812">Transmembrane</keyword>
<dbReference type="SMART" id="SM00271">
    <property type="entry name" value="DnaJ"/>
    <property type="match status" value="1"/>
</dbReference>
<evidence type="ECO:0000313" key="4">
    <source>
        <dbReference type="Proteomes" id="UP001165065"/>
    </source>
</evidence>
<sequence>MPPSGTSKTTEDDAFYSYYHLLSIPLPTSASWLTNATPSSPPLDETAIKKLYRKASLKHHPDRGGDPATFIKLKRAAKVLGDEGLRKRYDLVGIDSGLDDCATNVKSEPEAGEAADNEDEGASTQLRQVSNAVLGGLASILLRTLCVYIVLFLVQYKLVDAGATLVVWFLVATKMKDLDNKQRGGLAAAPLLLFLVYYSGPGGWVFWLFETASLALVFLFAIDPPFSKYLLIGLSLGSSSFAWWFKGRFSCYGVVVLIEMILGLVLILIIPFCESLVKETLDNALETYATKMRVAIMKELAKAKTKK</sequence>
<dbReference type="EMBL" id="BRYA01001014">
    <property type="protein sequence ID" value="GMI37623.1"/>
    <property type="molecule type" value="Genomic_DNA"/>
</dbReference>
<dbReference type="OrthoDB" id="10250354at2759"/>
<feature type="domain" description="J" evidence="2">
    <location>
        <begin position="17"/>
        <end position="93"/>
    </location>
</feature>
<reference evidence="4" key="1">
    <citation type="journal article" date="2023" name="Commun. Biol.">
        <title>Genome analysis of Parmales, the sister group of diatoms, reveals the evolutionary specialization of diatoms from phago-mixotrophs to photoautotrophs.</title>
        <authorList>
            <person name="Ban H."/>
            <person name="Sato S."/>
            <person name="Yoshikawa S."/>
            <person name="Yamada K."/>
            <person name="Nakamura Y."/>
            <person name="Ichinomiya M."/>
            <person name="Sato N."/>
            <person name="Blanc-Mathieu R."/>
            <person name="Endo H."/>
            <person name="Kuwata A."/>
            <person name="Ogata H."/>
        </authorList>
    </citation>
    <scope>NUCLEOTIDE SEQUENCE [LARGE SCALE GENOMIC DNA]</scope>
</reference>
<feature type="transmembrane region" description="Helical" evidence="1">
    <location>
        <begin position="183"/>
        <end position="198"/>
    </location>
</feature>
<feature type="transmembrane region" description="Helical" evidence="1">
    <location>
        <begin position="252"/>
        <end position="273"/>
    </location>
</feature>
<protein>
    <recommendedName>
        <fullName evidence="2">J domain-containing protein</fullName>
    </recommendedName>
</protein>
<dbReference type="Gene3D" id="1.10.287.110">
    <property type="entry name" value="DnaJ domain"/>
    <property type="match status" value="1"/>
</dbReference>
<dbReference type="AlphaFoldDB" id="A0A9W7L761"/>
<keyword evidence="1" id="KW-0472">Membrane</keyword>
<dbReference type="InterPro" id="IPR001623">
    <property type="entry name" value="DnaJ_domain"/>
</dbReference>
<dbReference type="Pfam" id="PF00226">
    <property type="entry name" value="DnaJ"/>
    <property type="match status" value="1"/>
</dbReference>
<gene>
    <name evidence="3" type="ORF">TrCOL_g6851</name>
</gene>
<dbReference type="InterPro" id="IPR036869">
    <property type="entry name" value="J_dom_sf"/>
</dbReference>
<comment type="caution">
    <text evidence="3">The sequence shown here is derived from an EMBL/GenBank/DDBJ whole genome shotgun (WGS) entry which is preliminary data.</text>
</comment>
<accession>A0A9W7L761</accession>
<organism evidence="3 4">
    <name type="scientific">Triparma columacea</name>
    <dbReference type="NCBI Taxonomy" id="722753"/>
    <lineage>
        <taxon>Eukaryota</taxon>
        <taxon>Sar</taxon>
        <taxon>Stramenopiles</taxon>
        <taxon>Ochrophyta</taxon>
        <taxon>Bolidophyceae</taxon>
        <taxon>Parmales</taxon>
        <taxon>Triparmaceae</taxon>
        <taxon>Triparma</taxon>
    </lineage>
</organism>